<dbReference type="EC" id="2.3.1.225" evidence="7"/>
<accession>A0A1R2ART1</accession>
<reference evidence="9 10" key="1">
    <citation type="submission" date="2016-11" db="EMBL/GenBank/DDBJ databases">
        <title>The macronuclear genome of Stentor coeruleus: a giant cell with tiny introns.</title>
        <authorList>
            <person name="Slabodnick M."/>
            <person name="Ruby J.G."/>
            <person name="Reiff S.B."/>
            <person name="Swart E.C."/>
            <person name="Gosai S."/>
            <person name="Prabakaran S."/>
            <person name="Witkowska E."/>
            <person name="Larue G.E."/>
            <person name="Fisher S."/>
            <person name="Freeman R.M."/>
            <person name="Gunawardena J."/>
            <person name="Chu W."/>
            <person name="Stover N.A."/>
            <person name="Gregory B.D."/>
            <person name="Nowacki M."/>
            <person name="Derisi J."/>
            <person name="Roy S.W."/>
            <person name="Marshall W.F."/>
            <person name="Sood P."/>
        </authorList>
    </citation>
    <scope>NUCLEOTIDE SEQUENCE [LARGE SCALE GENOMIC DNA]</scope>
    <source>
        <strain evidence="9">WM001</strain>
    </source>
</reference>
<dbReference type="GO" id="GO:0019706">
    <property type="term" value="F:protein-cysteine S-palmitoyltransferase activity"/>
    <property type="evidence" value="ECO:0007669"/>
    <property type="project" value="UniProtKB-EC"/>
</dbReference>
<evidence type="ECO:0000256" key="1">
    <source>
        <dbReference type="ARBA" id="ARBA00004141"/>
    </source>
</evidence>
<comment type="domain">
    <text evidence="7">The DHHC domain is required for palmitoyltransferase activity.</text>
</comment>
<comment type="catalytic activity">
    <reaction evidence="7">
        <text>L-cysteinyl-[protein] + hexadecanoyl-CoA = S-hexadecanoyl-L-cysteinyl-[protein] + CoA</text>
        <dbReference type="Rhea" id="RHEA:36683"/>
        <dbReference type="Rhea" id="RHEA-COMP:10131"/>
        <dbReference type="Rhea" id="RHEA-COMP:11032"/>
        <dbReference type="ChEBI" id="CHEBI:29950"/>
        <dbReference type="ChEBI" id="CHEBI:57287"/>
        <dbReference type="ChEBI" id="CHEBI:57379"/>
        <dbReference type="ChEBI" id="CHEBI:74151"/>
        <dbReference type="EC" id="2.3.1.225"/>
    </reaction>
</comment>
<proteinExistence type="inferred from homology"/>
<dbReference type="Pfam" id="PF01529">
    <property type="entry name" value="DHHC"/>
    <property type="match status" value="1"/>
</dbReference>
<keyword evidence="2 7" id="KW-0808">Transferase</keyword>
<comment type="caution">
    <text evidence="9">The sequence shown here is derived from an EMBL/GenBank/DDBJ whole genome shotgun (WGS) entry which is preliminary data.</text>
</comment>
<dbReference type="GO" id="GO:0006612">
    <property type="term" value="P:protein targeting to membrane"/>
    <property type="evidence" value="ECO:0007669"/>
    <property type="project" value="TreeGrafter"/>
</dbReference>
<evidence type="ECO:0000313" key="10">
    <source>
        <dbReference type="Proteomes" id="UP000187209"/>
    </source>
</evidence>
<comment type="subcellular location">
    <subcellularLocation>
        <location evidence="1">Membrane</location>
        <topology evidence="1">Multi-pass membrane protein</topology>
    </subcellularLocation>
</comment>
<dbReference type="AlphaFoldDB" id="A0A1R2ART1"/>
<keyword evidence="3 7" id="KW-0812">Transmembrane</keyword>
<feature type="transmembrane region" description="Helical" evidence="7">
    <location>
        <begin position="59"/>
        <end position="84"/>
    </location>
</feature>
<evidence type="ECO:0000256" key="7">
    <source>
        <dbReference type="RuleBase" id="RU079119"/>
    </source>
</evidence>
<dbReference type="GO" id="GO:0016020">
    <property type="term" value="C:membrane"/>
    <property type="evidence" value="ECO:0007669"/>
    <property type="project" value="UniProtKB-SubCell"/>
</dbReference>
<evidence type="ECO:0000256" key="2">
    <source>
        <dbReference type="ARBA" id="ARBA00022679"/>
    </source>
</evidence>
<evidence type="ECO:0000256" key="3">
    <source>
        <dbReference type="ARBA" id="ARBA00022692"/>
    </source>
</evidence>
<feature type="domain" description="Palmitoyltransferase DHHC" evidence="8">
    <location>
        <begin position="104"/>
        <end position="171"/>
    </location>
</feature>
<evidence type="ECO:0000313" key="9">
    <source>
        <dbReference type="EMBL" id="OMJ67227.1"/>
    </source>
</evidence>
<gene>
    <name evidence="9" type="ORF">SteCoe_35670</name>
</gene>
<comment type="similarity">
    <text evidence="7">Belongs to the DHHC palmitoyltransferase family.</text>
</comment>
<keyword evidence="10" id="KW-1185">Reference proteome</keyword>
<keyword evidence="5 7" id="KW-0472">Membrane</keyword>
<dbReference type="PROSITE" id="PS50216">
    <property type="entry name" value="DHHC"/>
    <property type="match status" value="1"/>
</dbReference>
<dbReference type="GO" id="GO:0005783">
    <property type="term" value="C:endoplasmic reticulum"/>
    <property type="evidence" value="ECO:0007669"/>
    <property type="project" value="TreeGrafter"/>
</dbReference>
<dbReference type="Proteomes" id="UP000187209">
    <property type="component" value="Unassembled WGS sequence"/>
</dbReference>
<evidence type="ECO:0000256" key="6">
    <source>
        <dbReference type="ARBA" id="ARBA00023315"/>
    </source>
</evidence>
<feature type="transmembrane region" description="Helical" evidence="7">
    <location>
        <begin position="34"/>
        <end position="53"/>
    </location>
</feature>
<keyword evidence="4 7" id="KW-1133">Transmembrane helix</keyword>
<keyword evidence="6 7" id="KW-0012">Acyltransferase</keyword>
<evidence type="ECO:0000259" key="8">
    <source>
        <dbReference type="Pfam" id="PF01529"/>
    </source>
</evidence>
<evidence type="ECO:0000256" key="5">
    <source>
        <dbReference type="ARBA" id="ARBA00023136"/>
    </source>
</evidence>
<sequence length="179" mass="20556">MEIESSKAYRKTFGNLKCFIFIKHKPLICIGPHWPFFLCFFTGLVLLSIFFIFNVCPRIGIISTILGVVNFGFLLTSYFLAAIVNPGIEMNQLKDDDLECDSEITDNFCIICQVYRHPRSEHCEECGVCIQEYDHHCPWTSKCIGKGNIKYFYCFLTGLFISFVFGIIIMAIQSKIKNS</sequence>
<feature type="transmembrane region" description="Helical" evidence="7">
    <location>
        <begin position="151"/>
        <end position="172"/>
    </location>
</feature>
<dbReference type="PANTHER" id="PTHR22883">
    <property type="entry name" value="ZINC FINGER DHHC DOMAIN CONTAINING PROTEIN"/>
    <property type="match status" value="1"/>
</dbReference>
<name>A0A1R2ART1_9CILI</name>
<evidence type="ECO:0000256" key="4">
    <source>
        <dbReference type="ARBA" id="ARBA00022989"/>
    </source>
</evidence>
<dbReference type="InterPro" id="IPR039859">
    <property type="entry name" value="PFA4/ZDH16/20/ERF2-like"/>
</dbReference>
<organism evidence="9 10">
    <name type="scientific">Stentor coeruleus</name>
    <dbReference type="NCBI Taxonomy" id="5963"/>
    <lineage>
        <taxon>Eukaryota</taxon>
        <taxon>Sar</taxon>
        <taxon>Alveolata</taxon>
        <taxon>Ciliophora</taxon>
        <taxon>Postciliodesmatophora</taxon>
        <taxon>Heterotrichea</taxon>
        <taxon>Heterotrichida</taxon>
        <taxon>Stentoridae</taxon>
        <taxon>Stentor</taxon>
    </lineage>
</organism>
<dbReference type="GO" id="GO:0005794">
    <property type="term" value="C:Golgi apparatus"/>
    <property type="evidence" value="ECO:0007669"/>
    <property type="project" value="TreeGrafter"/>
</dbReference>
<dbReference type="InterPro" id="IPR001594">
    <property type="entry name" value="Palmitoyltrfase_DHHC"/>
</dbReference>
<dbReference type="EMBL" id="MPUH01001541">
    <property type="protein sequence ID" value="OMJ67227.1"/>
    <property type="molecule type" value="Genomic_DNA"/>
</dbReference>
<protein>
    <recommendedName>
        <fullName evidence="7">Palmitoyltransferase</fullName>
        <ecNumber evidence="7">2.3.1.225</ecNumber>
    </recommendedName>
</protein>
<dbReference type="OrthoDB" id="4096362at2759"/>